<evidence type="ECO:0000256" key="1">
    <source>
        <dbReference type="ARBA" id="ARBA00004275"/>
    </source>
</evidence>
<evidence type="ECO:0000256" key="7">
    <source>
        <dbReference type="ARBA" id="ARBA00023140"/>
    </source>
</evidence>
<keyword evidence="5" id="KW-0677">Repeat</keyword>
<keyword evidence="7" id="KW-0576">Peroxisome</keyword>
<gene>
    <name evidence="11" type="ORF">E3P86_00052</name>
</gene>
<evidence type="ECO:0000256" key="10">
    <source>
        <dbReference type="SAM" id="Phobius"/>
    </source>
</evidence>
<dbReference type="PANTHER" id="PTHR10130">
    <property type="entry name" value="PEROXISOMAL TARGETING SIGNAL 1 RECEPTOR PEX5"/>
    <property type="match status" value="1"/>
</dbReference>
<evidence type="ECO:0000256" key="5">
    <source>
        <dbReference type="ARBA" id="ARBA00022737"/>
    </source>
</evidence>
<comment type="caution">
    <text evidence="11">The sequence shown here is derived from an EMBL/GenBank/DDBJ whole genome shotgun (WGS) entry which is preliminary data.</text>
</comment>
<evidence type="ECO:0000256" key="4">
    <source>
        <dbReference type="ARBA" id="ARBA00022490"/>
    </source>
</evidence>
<dbReference type="InterPro" id="IPR021013">
    <property type="entry name" value="ATPase_Vma12"/>
</dbReference>
<keyword evidence="10" id="KW-0812">Transmembrane</keyword>
<feature type="repeat" description="TPR" evidence="8">
    <location>
        <begin position="668"/>
        <end position="701"/>
    </location>
</feature>
<dbReference type="GO" id="GO:0070072">
    <property type="term" value="P:vacuolar proton-transporting V-type ATPase complex assembly"/>
    <property type="evidence" value="ECO:0007669"/>
    <property type="project" value="InterPro"/>
</dbReference>
<feature type="repeat" description="TPR" evidence="8">
    <location>
        <begin position="634"/>
        <end position="667"/>
    </location>
</feature>
<evidence type="ECO:0000313" key="11">
    <source>
        <dbReference type="EMBL" id="TIB43248.1"/>
    </source>
</evidence>
<evidence type="ECO:0000313" key="12">
    <source>
        <dbReference type="Proteomes" id="UP000310689"/>
    </source>
</evidence>
<dbReference type="InterPro" id="IPR024111">
    <property type="entry name" value="PEX5/PEX5L"/>
</dbReference>
<feature type="transmembrane region" description="Helical" evidence="10">
    <location>
        <begin position="147"/>
        <end position="166"/>
    </location>
</feature>
<evidence type="ECO:0000256" key="3">
    <source>
        <dbReference type="ARBA" id="ARBA00005348"/>
    </source>
</evidence>
<dbReference type="EMBL" id="SPOI01000001">
    <property type="protein sequence ID" value="TIB43248.1"/>
    <property type="molecule type" value="Genomic_DNA"/>
</dbReference>
<feature type="region of interest" description="Disordered" evidence="9">
    <location>
        <begin position="919"/>
        <end position="941"/>
    </location>
</feature>
<dbReference type="Proteomes" id="UP000310689">
    <property type="component" value="Unassembled WGS sequence"/>
</dbReference>
<evidence type="ECO:0000256" key="6">
    <source>
        <dbReference type="ARBA" id="ARBA00022803"/>
    </source>
</evidence>
<dbReference type="PROSITE" id="PS50005">
    <property type="entry name" value="TPR"/>
    <property type="match status" value="2"/>
</dbReference>
<feature type="compositionally biased region" description="Polar residues" evidence="9">
    <location>
        <begin position="340"/>
        <end position="351"/>
    </location>
</feature>
<comment type="similarity">
    <text evidence="3">Belongs to the peroxisomal targeting signal receptor family.</text>
</comment>
<evidence type="ECO:0000256" key="9">
    <source>
        <dbReference type="SAM" id="MobiDB-lite"/>
    </source>
</evidence>
<keyword evidence="10" id="KW-0472">Membrane</keyword>
<dbReference type="InterPro" id="IPR011990">
    <property type="entry name" value="TPR-like_helical_dom_sf"/>
</dbReference>
<evidence type="ECO:0000256" key="2">
    <source>
        <dbReference type="ARBA" id="ARBA00004496"/>
    </source>
</evidence>
<name>A0A4T0JKQ6_WALIC</name>
<organism evidence="11 12">
    <name type="scientific">Wallemia ichthyophaga</name>
    <dbReference type="NCBI Taxonomy" id="245174"/>
    <lineage>
        <taxon>Eukaryota</taxon>
        <taxon>Fungi</taxon>
        <taxon>Dikarya</taxon>
        <taxon>Basidiomycota</taxon>
        <taxon>Wallemiomycotina</taxon>
        <taxon>Wallemiomycetes</taxon>
        <taxon>Wallemiales</taxon>
        <taxon>Wallemiaceae</taxon>
        <taxon>Wallemia</taxon>
    </lineage>
</organism>
<dbReference type="SMART" id="SM00028">
    <property type="entry name" value="TPR"/>
    <property type="match status" value="4"/>
</dbReference>
<dbReference type="GO" id="GO:0016560">
    <property type="term" value="P:protein import into peroxisome matrix, docking"/>
    <property type="evidence" value="ECO:0007669"/>
    <property type="project" value="TreeGrafter"/>
</dbReference>
<dbReference type="SUPFAM" id="SSF48452">
    <property type="entry name" value="TPR-like"/>
    <property type="match status" value="1"/>
</dbReference>
<protein>
    <submittedName>
        <fullName evidence="11">Uncharacterized protein</fullName>
    </submittedName>
</protein>
<evidence type="ECO:0000256" key="8">
    <source>
        <dbReference type="PROSITE-ProRule" id="PRU00339"/>
    </source>
</evidence>
<dbReference type="Pfam" id="PF13432">
    <property type="entry name" value="TPR_16"/>
    <property type="match status" value="2"/>
</dbReference>
<keyword evidence="4" id="KW-0963">Cytoplasm</keyword>
<feature type="compositionally biased region" description="Low complexity" evidence="9">
    <location>
        <begin position="322"/>
        <end position="339"/>
    </location>
</feature>
<feature type="region of interest" description="Disordered" evidence="9">
    <location>
        <begin position="298"/>
        <end position="351"/>
    </location>
</feature>
<keyword evidence="6 8" id="KW-0802">TPR repeat</keyword>
<dbReference type="GO" id="GO:0005052">
    <property type="term" value="F:peroxisome matrix targeting signal-1 binding"/>
    <property type="evidence" value="ECO:0007669"/>
    <property type="project" value="TreeGrafter"/>
</dbReference>
<accession>A0A4T0JKQ6</accession>
<feature type="transmembrane region" description="Helical" evidence="10">
    <location>
        <begin position="178"/>
        <end position="198"/>
    </location>
</feature>
<feature type="compositionally biased region" description="Polar residues" evidence="9">
    <location>
        <begin position="312"/>
        <end position="321"/>
    </location>
</feature>
<feature type="compositionally biased region" description="Polar residues" evidence="9">
    <location>
        <begin position="919"/>
        <end position="936"/>
    </location>
</feature>
<dbReference type="AlphaFoldDB" id="A0A4T0JKQ6"/>
<dbReference type="Pfam" id="PF11712">
    <property type="entry name" value="Vma12"/>
    <property type="match status" value="1"/>
</dbReference>
<dbReference type="PANTHER" id="PTHR10130:SF0">
    <property type="entry name" value="GH08708P"/>
    <property type="match status" value="1"/>
</dbReference>
<reference evidence="11 12" key="1">
    <citation type="submission" date="2019-03" db="EMBL/GenBank/DDBJ databases">
        <title>Sequencing 23 genomes of Wallemia ichthyophaga.</title>
        <authorList>
            <person name="Gostincar C."/>
        </authorList>
    </citation>
    <scope>NUCLEOTIDE SEQUENCE [LARGE SCALE GENOMIC DNA]</scope>
    <source>
        <strain evidence="11 12">EXF-6200</strain>
    </source>
</reference>
<dbReference type="GO" id="GO:0005829">
    <property type="term" value="C:cytosol"/>
    <property type="evidence" value="ECO:0007669"/>
    <property type="project" value="TreeGrafter"/>
</dbReference>
<sequence>MLRLVDHAVELIYTLNEVVDADVGLSEEYEQYTQHTQHKRIQGNCTTHQDILQLLNFVRKHSEQLERRGLDTRGYNLVTLLAGSKPIDNKEHKFSLDKSREYDANMDKIKDQLDRNAYLSMVGSSLLPLDEQQPKPKSEYKQTKDELQVVTSVIASMLAVATAIWWAGGSINPIYKTLFAFLGAIFIALVEASLYIIIQGRQNWLGIFPSAFPRTSTSSASFKEADQLRGNVPIAQHTGPFGMEAIKTEIGRVGPSAGPAAAAWSSEFGTLNYRDKQRDVLERSFNQRHMNQSNWNDEFAQQQQQQRGSRGDSASPSSLGHSTTSPYSTYSPYMPISPSLQSTNTSQHTQPINPINQEEEQAKWDQQFDRLYEDISSKAASQQTHQQSTSKDDDIQQQFKQALRDEGLDVDKNENYLSEFENVWNTQTQAHHEDEFNKNLAGWEREFNMEMNNTRESIENDLIEQQNNSAPVSQQEYQFETANHLLDASDPFAEGQRLLREGGPLSEPALAFEAAAQQTPHNAKAWLWLGYTHAMDEKEEAAIRALERCLREDSNEIEAMIPLAISYTNEGDDNAATLTLERWLSKKYPHTLTPDTGTSTNSTWPWATHQRVIDCFLDVARSQFSSADKLTLDADVQVGLGVLSYATSNYDQAEDCFKTALSLRPDDWLLWNRLGATLANGGNSESAIEAYEKALELRPTFTRAIHNLGVSCLNIGCYKEATEHLLGAIALQQATNDNSINESHSLWQTLRRALFAIDRHDLANIARPGTAISRFFVLSSQIDAQHWSTFISPSMAATLEISHAERDGREGKKGRLTVCITYESGSVDTMVKSKLGVLNAPLNESQETVEIGTASPKVIFKENIVMVKHSDGRFQITFTTNASAMEFVGRIRRLGVDCVAANDTIPLLRCENGKKENLNRLNSMSGVPSASQSSTFMPPPTQLQTQTQLQLSQSLRHSQTGFSAPSPSQKRRRCNLVDSGTTFREMEGADNVNVNVENDELLTESILRVVREPDFVRLVGIVEKLRTINALKLDESFAKHN</sequence>
<comment type="subcellular location">
    <subcellularLocation>
        <location evidence="2">Cytoplasm</location>
    </subcellularLocation>
    <subcellularLocation>
        <location evidence="1">Peroxisome</location>
    </subcellularLocation>
</comment>
<dbReference type="GO" id="GO:0005778">
    <property type="term" value="C:peroxisomal membrane"/>
    <property type="evidence" value="ECO:0007669"/>
    <property type="project" value="TreeGrafter"/>
</dbReference>
<dbReference type="Gene3D" id="1.25.40.10">
    <property type="entry name" value="Tetratricopeptide repeat domain"/>
    <property type="match status" value="1"/>
</dbReference>
<proteinExistence type="inferred from homology"/>
<dbReference type="InterPro" id="IPR019734">
    <property type="entry name" value="TPR_rpt"/>
</dbReference>
<keyword evidence="10" id="KW-1133">Transmembrane helix</keyword>